<dbReference type="EMBL" id="VTPY01000001">
    <property type="protein sequence ID" value="KAA0014617.1"/>
    <property type="molecule type" value="Genomic_DNA"/>
</dbReference>
<name>A0A7V7G4I4_9GAMM</name>
<dbReference type="GO" id="GO:0003700">
    <property type="term" value="F:DNA-binding transcription factor activity"/>
    <property type="evidence" value="ECO:0007669"/>
    <property type="project" value="InterPro"/>
</dbReference>
<dbReference type="GO" id="GO:0006352">
    <property type="term" value="P:DNA-templated transcription initiation"/>
    <property type="evidence" value="ECO:0007669"/>
    <property type="project" value="InterPro"/>
</dbReference>
<dbReference type="RefSeq" id="WP_149326827.1">
    <property type="nucleotide sequence ID" value="NZ_VTPY01000001.1"/>
</dbReference>
<sequence length="438" mass="50023">MERKLSARAENERLEALIEGSSAEEVAYERLISGWLPRLLGVTARFLEQPQHRDAVCRDTLLLAWRNLPGRDRHLSASVWLLGILGSRLYSQLLALHGSPQAVRYRLASMPAGDTATVETPTGPRPVQLSGAWLATLVEQVPPIAPSRTLDVELQELIKAEIEQRHAPKTPSGERVYPPLYDPALRFRMLRSRTGYRLKESFKRRLGRPVEDKLFERWLNGKPGGGLLETHGLPRRSVEAYFNGRLDLDIDPNQLSQGLSFPDSFPNRTQRRKVSNIFIWPGDWDLVTADLSRSQRQRFVQDIWDHRLDLTTSNSYAELTEKLEQGRPLRSHHHGIVLDSEARILIYLSRYRLYMEDMSCFGFKADLGKDKLGIAIDRNGHLVKINKGLHRLAMAQTLGIRRATVRIRSIHQLWWEQHKGNAKGRGALERAIDVVTRT</sequence>
<dbReference type="SUPFAM" id="SSF88946">
    <property type="entry name" value="Sigma2 domain of RNA polymerase sigma factors"/>
    <property type="match status" value="1"/>
</dbReference>
<organism evidence="1 2">
    <name type="scientific">Billgrantia pellis</name>
    <dbReference type="NCBI Taxonomy" id="2606936"/>
    <lineage>
        <taxon>Bacteria</taxon>
        <taxon>Pseudomonadati</taxon>
        <taxon>Pseudomonadota</taxon>
        <taxon>Gammaproteobacteria</taxon>
        <taxon>Oceanospirillales</taxon>
        <taxon>Halomonadaceae</taxon>
        <taxon>Billgrantia</taxon>
    </lineage>
</organism>
<dbReference type="Proteomes" id="UP000486760">
    <property type="component" value="Unassembled WGS sequence"/>
</dbReference>
<proteinExistence type="predicted"/>
<keyword evidence="2" id="KW-1185">Reference proteome</keyword>
<evidence type="ECO:0000313" key="2">
    <source>
        <dbReference type="Proteomes" id="UP000486760"/>
    </source>
</evidence>
<accession>A0A7V7G4I4</accession>
<protein>
    <submittedName>
        <fullName evidence="1">Uncharacterized protein</fullName>
    </submittedName>
</protein>
<comment type="caution">
    <text evidence="1">The sequence shown here is derived from an EMBL/GenBank/DDBJ whole genome shotgun (WGS) entry which is preliminary data.</text>
</comment>
<evidence type="ECO:0000313" key="1">
    <source>
        <dbReference type="EMBL" id="KAA0014617.1"/>
    </source>
</evidence>
<dbReference type="InterPro" id="IPR013325">
    <property type="entry name" value="RNA_pol_sigma_r2"/>
</dbReference>
<dbReference type="AlphaFoldDB" id="A0A7V7G4I4"/>
<reference evidence="1 2" key="1">
    <citation type="submission" date="2019-08" db="EMBL/GenBank/DDBJ databases">
        <title>Bioinformatics analysis of the strain L3 and L5.</title>
        <authorList>
            <person name="Li X."/>
        </authorList>
    </citation>
    <scope>NUCLEOTIDE SEQUENCE [LARGE SCALE GENOMIC DNA]</scope>
    <source>
        <strain evidence="1 2">L5</strain>
    </source>
</reference>
<gene>
    <name evidence="1" type="ORF">F0A17_02955</name>
</gene>